<reference evidence="3" key="1">
    <citation type="journal article" date="2019" name="Sci. Rep.">
        <title>Draft genome of Tanacetum cinerariifolium, the natural source of mosquito coil.</title>
        <authorList>
            <person name="Yamashiro T."/>
            <person name="Shiraishi A."/>
            <person name="Satake H."/>
            <person name="Nakayama K."/>
        </authorList>
    </citation>
    <scope>NUCLEOTIDE SEQUENCE</scope>
</reference>
<name>A0A6L2JSJ7_TANCI</name>
<dbReference type="PANTHER" id="PTHR11439:SF483">
    <property type="entry name" value="PEPTIDE SYNTHASE GLIP-LIKE, PUTATIVE (AFU_ORTHOLOGUE AFUA_3G12920)-RELATED"/>
    <property type="match status" value="1"/>
</dbReference>
<keyword evidence="2" id="KW-0472">Membrane</keyword>
<dbReference type="PANTHER" id="PTHR11439">
    <property type="entry name" value="GAG-POL-RELATED RETROTRANSPOSON"/>
    <property type="match status" value="1"/>
</dbReference>
<feature type="transmembrane region" description="Helical" evidence="2">
    <location>
        <begin position="114"/>
        <end position="134"/>
    </location>
</feature>
<dbReference type="EMBL" id="BKCJ010001204">
    <property type="protein sequence ID" value="GEU39669.1"/>
    <property type="molecule type" value="Genomic_DNA"/>
</dbReference>
<evidence type="ECO:0000256" key="1">
    <source>
        <dbReference type="SAM" id="MobiDB-lite"/>
    </source>
</evidence>
<evidence type="ECO:0000256" key="2">
    <source>
        <dbReference type="SAM" id="Phobius"/>
    </source>
</evidence>
<sequence>MESSDPVDTPMVEKSKMDEDLQGKADDNTHYRGMVGTLMYLTASRPDLTFVVCMCVRYQAKPTKKHLHAIKRIFKYLRGIVNKGLWYPKDSSITLTAYTDADYAGRQDTRRKSAISSLMFLGSTILTVIFYPSVFENLWLIEGGASHCLDMSMGEEDLLTLDVPALKNSSYKGPNRRSNSCCDGTIVSTEGRTFYSWGTGSECHNLTPYVVKKRGMKCHY</sequence>
<dbReference type="AlphaFoldDB" id="A0A6L2JSJ7"/>
<keyword evidence="2" id="KW-0812">Transmembrane</keyword>
<gene>
    <name evidence="3" type="ORF">Tci_011647</name>
</gene>
<protein>
    <submittedName>
        <fullName evidence="3">Uncharacterized mitochondrial protein AtMg00810-like</fullName>
    </submittedName>
</protein>
<feature type="compositionally biased region" description="Basic and acidic residues" evidence="1">
    <location>
        <begin position="11"/>
        <end position="23"/>
    </location>
</feature>
<proteinExistence type="predicted"/>
<accession>A0A6L2JSJ7</accession>
<keyword evidence="2" id="KW-1133">Transmembrane helix</keyword>
<comment type="caution">
    <text evidence="3">The sequence shown here is derived from an EMBL/GenBank/DDBJ whole genome shotgun (WGS) entry which is preliminary data.</text>
</comment>
<organism evidence="3">
    <name type="scientific">Tanacetum cinerariifolium</name>
    <name type="common">Dalmatian daisy</name>
    <name type="synonym">Chrysanthemum cinerariifolium</name>
    <dbReference type="NCBI Taxonomy" id="118510"/>
    <lineage>
        <taxon>Eukaryota</taxon>
        <taxon>Viridiplantae</taxon>
        <taxon>Streptophyta</taxon>
        <taxon>Embryophyta</taxon>
        <taxon>Tracheophyta</taxon>
        <taxon>Spermatophyta</taxon>
        <taxon>Magnoliopsida</taxon>
        <taxon>eudicotyledons</taxon>
        <taxon>Gunneridae</taxon>
        <taxon>Pentapetalae</taxon>
        <taxon>asterids</taxon>
        <taxon>campanulids</taxon>
        <taxon>Asterales</taxon>
        <taxon>Asteraceae</taxon>
        <taxon>Asteroideae</taxon>
        <taxon>Anthemideae</taxon>
        <taxon>Anthemidinae</taxon>
        <taxon>Tanacetum</taxon>
    </lineage>
</organism>
<feature type="region of interest" description="Disordered" evidence="1">
    <location>
        <begin position="1"/>
        <end position="23"/>
    </location>
</feature>
<evidence type="ECO:0000313" key="3">
    <source>
        <dbReference type="EMBL" id="GEU39669.1"/>
    </source>
</evidence>